<dbReference type="SUPFAM" id="SSF49303">
    <property type="entry name" value="beta-Galactosidase/glucuronidase domain"/>
    <property type="match status" value="1"/>
</dbReference>
<dbReference type="PANTHER" id="PTHR42732:SF3">
    <property type="entry name" value="HYDROLASE"/>
    <property type="match status" value="1"/>
</dbReference>
<dbReference type="PANTHER" id="PTHR42732">
    <property type="entry name" value="BETA-GALACTOSIDASE"/>
    <property type="match status" value="1"/>
</dbReference>
<evidence type="ECO:0000259" key="4">
    <source>
        <dbReference type="Pfam" id="PF00703"/>
    </source>
</evidence>
<dbReference type="Proteomes" id="UP001596378">
    <property type="component" value="Unassembled WGS sequence"/>
</dbReference>
<dbReference type="InterPro" id="IPR008979">
    <property type="entry name" value="Galactose-bd-like_sf"/>
</dbReference>
<dbReference type="SUPFAM" id="SSF49785">
    <property type="entry name" value="Galactose-binding domain-like"/>
    <property type="match status" value="1"/>
</dbReference>
<feature type="domain" description="Glycosyl hydrolases family 2 sugar binding" evidence="6">
    <location>
        <begin position="22"/>
        <end position="150"/>
    </location>
</feature>
<proteinExistence type="inferred from homology"/>
<dbReference type="InterPro" id="IPR013783">
    <property type="entry name" value="Ig-like_fold"/>
</dbReference>
<comment type="caution">
    <text evidence="7">The sequence shown here is derived from an EMBL/GenBank/DDBJ whole genome shotgun (WGS) entry which is preliminary data.</text>
</comment>
<evidence type="ECO:0000259" key="5">
    <source>
        <dbReference type="Pfam" id="PF02836"/>
    </source>
</evidence>
<keyword evidence="3" id="KW-0326">Glycosidase</keyword>
<dbReference type="InterPro" id="IPR036156">
    <property type="entry name" value="Beta-gal/glucu_dom_sf"/>
</dbReference>
<dbReference type="EMBL" id="JBHTAI010000011">
    <property type="protein sequence ID" value="MFC7150491.1"/>
    <property type="molecule type" value="Genomic_DNA"/>
</dbReference>
<dbReference type="RefSeq" id="WP_378052886.1">
    <property type="nucleotide sequence ID" value="NZ_JBHMDN010000069.1"/>
</dbReference>
<dbReference type="GO" id="GO:0016787">
    <property type="term" value="F:hydrolase activity"/>
    <property type="evidence" value="ECO:0007669"/>
    <property type="project" value="UniProtKB-KW"/>
</dbReference>
<feature type="domain" description="Glycoside hydrolase family 2 immunoglobulin-like beta-sandwich" evidence="4">
    <location>
        <begin position="184"/>
        <end position="289"/>
    </location>
</feature>
<organism evidence="7 8">
    <name type="scientific">Cohnella cellulosilytica</name>
    <dbReference type="NCBI Taxonomy" id="986710"/>
    <lineage>
        <taxon>Bacteria</taxon>
        <taxon>Bacillati</taxon>
        <taxon>Bacillota</taxon>
        <taxon>Bacilli</taxon>
        <taxon>Bacillales</taxon>
        <taxon>Paenibacillaceae</taxon>
        <taxon>Cohnella</taxon>
    </lineage>
</organism>
<dbReference type="Pfam" id="PF00703">
    <property type="entry name" value="Glyco_hydro_2"/>
    <property type="match status" value="1"/>
</dbReference>
<dbReference type="Gene3D" id="2.60.120.260">
    <property type="entry name" value="Galactose-binding domain-like"/>
    <property type="match status" value="1"/>
</dbReference>
<dbReference type="Gene3D" id="3.20.20.80">
    <property type="entry name" value="Glycosidases"/>
    <property type="match status" value="1"/>
</dbReference>
<evidence type="ECO:0000259" key="6">
    <source>
        <dbReference type="Pfam" id="PF02837"/>
    </source>
</evidence>
<dbReference type="Pfam" id="PF02837">
    <property type="entry name" value="Glyco_hydro_2_N"/>
    <property type="match status" value="1"/>
</dbReference>
<dbReference type="InterPro" id="IPR051913">
    <property type="entry name" value="GH2_Domain-Containing"/>
</dbReference>
<name>A0ABW2FBN8_9BACL</name>
<reference evidence="8" key="1">
    <citation type="journal article" date="2019" name="Int. J. Syst. Evol. Microbiol.">
        <title>The Global Catalogue of Microorganisms (GCM) 10K type strain sequencing project: providing services to taxonomists for standard genome sequencing and annotation.</title>
        <authorList>
            <consortium name="The Broad Institute Genomics Platform"/>
            <consortium name="The Broad Institute Genome Sequencing Center for Infectious Disease"/>
            <person name="Wu L."/>
            <person name="Ma J."/>
        </authorList>
    </citation>
    <scope>NUCLEOTIDE SEQUENCE [LARGE SCALE GENOMIC DNA]</scope>
    <source>
        <strain evidence="8">KCTC 12907</strain>
    </source>
</reference>
<dbReference type="InterPro" id="IPR006102">
    <property type="entry name" value="Ig-like_GH2"/>
</dbReference>
<dbReference type="Gene3D" id="2.60.40.10">
    <property type="entry name" value="Immunoglobulins"/>
    <property type="match status" value="1"/>
</dbReference>
<keyword evidence="8" id="KW-1185">Reference proteome</keyword>
<feature type="domain" description="Glycoside hydrolase family 2 catalytic" evidence="5">
    <location>
        <begin position="292"/>
        <end position="478"/>
    </location>
</feature>
<keyword evidence="2 7" id="KW-0378">Hydrolase</keyword>
<protein>
    <submittedName>
        <fullName evidence="7">Glycoside hydrolase family 2 protein</fullName>
    </submittedName>
</protein>
<comment type="similarity">
    <text evidence="1">Belongs to the glycosyl hydrolase 2 family.</text>
</comment>
<evidence type="ECO:0000313" key="8">
    <source>
        <dbReference type="Proteomes" id="UP001596378"/>
    </source>
</evidence>
<sequence>MNPTGIRTEYPRPQFVRADWLSLNGEWDFEFDDENAGIEEGWFDNPTFTKKIAVPFCYQSKLSGIGDSAFHDIVWYRRTFEYSYAWEGQRLLLHFGAVDYSASVWVNGMLVVKHEGGHTPFSADIGPALRTGVNEIVVRAEDYSREVTLPRGKQYWKEKSDIIFYTRTTGIWQSVWLEPVPAVYLDRVKFDPDIDRNEIKIQYFIAGFDRMKGGSALRTRITFGNELVAEEEFRVTHANLTRTIALHDFNDHGLGRWWSPERPNLYNVEFTLTADGQADDRVGSYFGMRKVSVEHGKLCLNNRPYYMRLVLDQGYFPEGILTAPSLEALQADVELTKAMGFNGTRKHQKIEDPLFLHLCDKLGLLVWGEMANACAYSEQYVERITQEWQEAIRRDYNHPCVVVWVPINESWGVPNILVDERQQHHAMALYHLTKSLDASRPVISNDGWEHVKSDLYTVHDYEWRDDVLRQRYSTIEGATDAPQKREMHVGGYKYDGEPVLVTEFGGIAFRQSEWEGWGYSGASNEEDFERRLRVVFGALQSSPLVQGFCYTQITDVEQEINGLLTYDRKPKLPLETIRSIVLGQGAVS</sequence>
<dbReference type="Pfam" id="PF02836">
    <property type="entry name" value="Glyco_hydro_2_C"/>
    <property type="match status" value="1"/>
</dbReference>
<dbReference type="InterPro" id="IPR017853">
    <property type="entry name" value="GH"/>
</dbReference>
<dbReference type="InterPro" id="IPR006103">
    <property type="entry name" value="Glyco_hydro_2_cat"/>
</dbReference>
<dbReference type="InterPro" id="IPR006104">
    <property type="entry name" value="Glyco_hydro_2_N"/>
</dbReference>
<gene>
    <name evidence="7" type="ORF">ACFQMJ_18320</name>
</gene>
<dbReference type="SUPFAM" id="SSF51445">
    <property type="entry name" value="(Trans)glycosidases"/>
    <property type="match status" value="1"/>
</dbReference>
<evidence type="ECO:0000313" key="7">
    <source>
        <dbReference type="EMBL" id="MFC7150491.1"/>
    </source>
</evidence>
<evidence type="ECO:0000256" key="1">
    <source>
        <dbReference type="ARBA" id="ARBA00007401"/>
    </source>
</evidence>
<evidence type="ECO:0000256" key="3">
    <source>
        <dbReference type="ARBA" id="ARBA00023295"/>
    </source>
</evidence>
<evidence type="ECO:0000256" key="2">
    <source>
        <dbReference type="ARBA" id="ARBA00022801"/>
    </source>
</evidence>
<accession>A0ABW2FBN8</accession>